<evidence type="ECO:0000313" key="2">
    <source>
        <dbReference type="Proteomes" id="UP000298138"/>
    </source>
</evidence>
<dbReference type="AlphaFoldDB" id="A0A4S2MTP4"/>
<dbReference type="EMBL" id="ML220128">
    <property type="protein sequence ID" value="TGZ79882.1"/>
    <property type="molecule type" value="Genomic_DNA"/>
</dbReference>
<gene>
    <name evidence="1" type="ORF">EX30DRAFT_341974</name>
</gene>
<accession>A0A4S2MTP4</accession>
<evidence type="ECO:0000313" key="1">
    <source>
        <dbReference type="EMBL" id="TGZ79882.1"/>
    </source>
</evidence>
<sequence>MRYFIDLENELVGLVPASISQGPDVAAKQDQLRGLGVDTERAEFYIFAKRAEVVLKREEETVLRCEENETCVMILMAPWDVKGPTASVLSCYDTSTSAMRANAETINLQTGAFETSDGFRGNLYSMSSERIFPQGFKLLPVPSQQSQQSTKAVGGVVLLVLLVRELGVQVSRLG</sequence>
<protein>
    <submittedName>
        <fullName evidence="1">Uncharacterized protein</fullName>
    </submittedName>
</protein>
<keyword evidence="2" id="KW-1185">Reference proteome</keyword>
<proteinExistence type="predicted"/>
<organism evidence="1 2">
    <name type="scientific">Ascodesmis nigricans</name>
    <dbReference type="NCBI Taxonomy" id="341454"/>
    <lineage>
        <taxon>Eukaryota</taxon>
        <taxon>Fungi</taxon>
        <taxon>Dikarya</taxon>
        <taxon>Ascomycota</taxon>
        <taxon>Pezizomycotina</taxon>
        <taxon>Pezizomycetes</taxon>
        <taxon>Pezizales</taxon>
        <taxon>Ascodesmidaceae</taxon>
        <taxon>Ascodesmis</taxon>
    </lineage>
</organism>
<dbReference type="Proteomes" id="UP000298138">
    <property type="component" value="Unassembled WGS sequence"/>
</dbReference>
<reference evidence="1 2" key="1">
    <citation type="submission" date="2019-04" db="EMBL/GenBank/DDBJ databases">
        <title>Comparative genomics and transcriptomics to analyze fruiting body development in filamentous ascomycetes.</title>
        <authorList>
            <consortium name="DOE Joint Genome Institute"/>
            <person name="Lutkenhaus R."/>
            <person name="Traeger S."/>
            <person name="Breuer J."/>
            <person name="Kuo A."/>
            <person name="Lipzen A."/>
            <person name="Pangilinan J."/>
            <person name="Dilworth D."/>
            <person name="Sandor L."/>
            <person name="Poggeler S."/>
            <person name="Barry K."/>
            <person name="Grigoriev I.V."/>
            <person name="Nowrousian M."/>
        </authorList>
    </citation>
    <scope>NUCLEOTIDE SEQUENCE [LARGE SCALE GENOMIC DNA]</scope>
    <source>
        <strain evidence="1 2">CBS 389.68</strain>
    </source>
</reference>
<name>A0A4S2MTP4_9PEZI</name>
<dbReference type="InParanoid" id="A0A4S2MTP4"/>